<dbReference type="EMBL" id="CP065177">
    <property type="protein sequence ID" value="URG49864.1"/>
    <property type="molecule type" value="Genomic_DNA"/>
</dbReference>
<accession>A0A9Q2ETM4</accession>
<keyword evidence="2" id="KW-1185">Reference proteome</keyword>
<dbReference type="AlphaFoldDB" id="A0A9Q2ETM4"/>
<evidence type="ECO:0000313" key="2">
    <source>
        <dbReference type="Proteomes" id="UP000806577"/>
    </source>
</evidence>
<dbReference type="Proteomes" id="UP000806577">
    <property type="component" value="Chromosome"/>
</dbReference>
<proteinExistence type="predicted"/>
<reference evidence="1 2" key="1">
    <citation type="journal article" date="2021" name="Int. J. Syst. Evol. Microbiol.">
        <title>&lt;i&gt;Pectobacterium quasiaquaticum&lt;/i&gt; sp. nov., isolated from waterways.</title>
        <authorList>
            <person name="Ben Moussa H."/>
            <person name="Pedron J."/>
            <person name="Bertrand C."/>
            <person name="Hecquet A."/>
            <person name="Barny M.A."/>
        </authorList>
    </citation>
    <scope>NUCLEOTIDE SEQUENCE [LARGE SCALE GENOMIC DNA]</scope>
    <source>
        <strain evidence="1 2">A477-S1-J17</strain>
    </source>
</reference>
<gene>
    <name evidence="1" type="ORF">IG609_004720</name>
</gene>
<evidence type="ECO:0000313" key="1">
    <source>
        <dbReference type="EMBL" id="URG49864.1"/>
    </source>
</evidence>
<protein>
    <submittedName>
        <fullName evidence="1">Uncharacterized protein</fullName>
    </submittedName>
</protein>
<dbReference type="RefSeq" id="WP_193401225.1">
    <property type="nucleotide sequence ID" value="NZ_CP065177.1"/>
</dbReference>
<name>A0A9Q2ETM4_9GAMM</name>
<dbReference type="KEGG" id="pqu:IG609_004720"/>
<sequence length="124" mass="13965">MIRLNKMELSDLSLSDYSVSSMTLSADNKTITLHADGATLFSINEMGDIFDSCDLIIESPNEIKISLYDHEEKKWMDNTVGDVLKDVCELLIDDDIFLRGFGLNTGMWMEIKILKPTDVTAILN</sequence>
<organism evidence="1 2">
    <name type="scientific">Pectobacterium quasiaquaticum</name>
    <dbReference type="NCBI Taxonomy" id="2774015"/>
    <lineage>
        <taxon>Bacteria</taxon>
        <taxon>Pseudomonadati</taxon>
        <taxon>Pseudomonadota</taxon>
        <taxon>Gammaproteobacteria</taxon>
        <taxon>Enterobacterales</taxon>
        <taxon>Pectobacteriaceae</taxon>
        <taxon>Pectobacterium</taxon>
    </lineage>
</organism>